<dbReference type="Gene3D" id="3.40.50.720">
    <property type="entry name" value="NAD(P)-binding Rossmann-like Domain"/>
    <property type="match status" value="1"/>
</dbReference>
<keyword evidence="1" id="KW-0521">NADP</keyword>
<sequence>MNTPSSSKSLKIVVIGGTGLIGRKLIPILRTLGHTAVPASPSTGVNAVTGEGLANALAGADVVVDVSNSPSFEKQAAMDFFVNSTRNLLAAEAAAGVRHHVALSVVGTDRVPDSDYFLAKLAMENLLSAGPVPHTIVRATQFFEFAPSIIYGATEGDFVRVPPALMQPIAADDVARLLAAISTAAPINGIVKIAGPEPIRMPGFARDYLLASGDPRQVKTDPAARYFGAAVDDRSLTPASPARRGSILFKDWLAHNVAPKPAAVAS</sequence>
<dbReference type="OrthoDB" id="152510at2"/>
<name>A0A290QAW8_9BACT</name>
<gene>
    <name evidence="3" type="ORF">CMV30_17405</name>
</gene>
<evidence type="ECO:0000256" key="1">
    <source>
        <dbReference type="ARBA" id="ARBA00022857"/>
    </source>
</evidence>
<dbReference type="EMBL" id="CP023344">
    <property type="protein sequence ID" value="ATC65583.1"/>
    <property type="molecule type" value="Genomic_DNA"/>
</dbReference>
<dbReference type="PANTHER" id="PTHR42748:SF3">
    <property type="entry name" value="BLL4366 PROTEIN"/>
    <property type="match status" value="1"/>
</dbReference>
<dbReference type="KEGG" id="vbh:CMV30_17405"/>
<dbReference type="PANTHER" id="PTHR42748">
    <property type="entry name" value="NITROGEN METABOLITE REPRESSION PROTEIN NMRA FAMILY MEMBER"/>
    <property type="match status" value="1"/>
</dbReference>
<dbReference type="InterPro" id="IPR051164">
    <property type="entry name" value="NmrA-like_oxidored"/>
</dbReference>
<accession>A0A290QAW8</accession>
<dbReference type="Proteomes" id="UP000217265">
    <property type="component" value="Chromosome"/>
</dbReference>
<reference evidence="3 4" key="1">
    <citation type="submission" date="2017-09" db="EMBL/GenBank/DDBJ databases">
        <title>Complete genome sequence of Verrucomicrobial strain HZ-65, isolated from freshwater.</title>
        <authorList>
            <person name="Choi A."/>
        </authorList>
    </citation>
    <scope>NUCLEOTIDE SEQUENCE [LARGE SCALE GENOMIC DNA]</scope>
    <source>
        <strain evidence="3 4">HZ-65</strain>
    </source>
</reference>
<dbReference type="RefSeq" id="WP_096057212.1">
    <property type="nucleotide sequence ID" value="NZ_CP023344.1"/>
</dbReference>
<dbReference type="InterPro" id="IPR016040">
    <property type="entry name" value="NAD(P)-bd_dom"/>
</dbReference>
<proteinExistence type="predicted"/>
<organism evidence="3 4">
    <name type="scientific">Nibricoccus aquaticus</name>
    <dbReference type="NCBI Taxonomy" id="2576891"/>
    <lineage>
        <taxon>Bacteria</taxon>
        <taxon>Pseudomonadati</taxon>
        <taxon>Verrucomicrobiota</taxon>
        <taxon>Opitutia</taxon>
        <taxon>Opitutales</taxon>
        <taxon>Opitutaceae</taxon>
        <taxon>Nibricoccus</taxon>
    </lineage>
</organism>
<dbReference type="SUPFAM" id="SSF51735">
    <property type="entry name" value="NAD(P)-binding Rossmann-fold domains"/>
    <property type="match status" value="1"/>
</dbReference>
<keyword evidence="4" id="KW-1185">Reference proteome</keyword>
<evidence type="ECO:0000313" key="3">
    <source>
        <dbReference type="EMBL" id="ATC65583.1"/>
    </source>
</evidence>
<evidence type="ECO:0000313" key="4">
    <source>
        <dbReference type="Proteomes" id="UP000217265"/>
    </source>
</evidence>
<feature type="domain" description="NAD(P)-binding" evidence="2">
    <location>
        <begin position="44"/>
        <end position="181"/>
    </location>
</feature>
<dbReference type="AlphaFoldDB" id="A0A290QAW8"/>
<evidence type="ECO:0000259" key="2">
    <source>
        <dbReference type="Pfam" id="PF13460"/>
    </source>
</evidence>
<dbReference type="Pfam" id="PF13460">
    <property type="entry name" value="NAD_binding_10"/>
    <property type="match status" value="1"/>
</dbReference>
<protein>
    <submittedName>
        <fullName evidence="3">NmrA family transcriptional regulator</fullName>
    </submittedName>
</protein>
<dbReference type="InterPro" id="IPR036291">
    <property type="entry name" value="NAD(P)-bd_dom_sf"/>
</dbReference>